<dbReference type="AlphaFoldDB" id="A0A2V1PBW6"/>
<accession>A0A2V1PBW6</accession>
<organism evidence="2 3">
    <name type="scientific">Salibaculum griseiflavum</name>
    <dbReference type="NCBI Taxonomy" id="1914409"/>
    <lineage>
        <taxon>Bacteria</taxon>
        <taxon>Pseudomonadati</taxon>
        <taxon>Pseudomonadota</taxon>
        <taxon>Alphaproteobacteria</taxon>
        <taxon>Rhodobacterales</taxon>
        <taxon>Roseobacteraceae</taxon>
        <taxon>Salibaculum</taxon>
    </lineage>
</organism>
<feature type="coiled-coil region" evidence="1">
    <location>
        <begin position="11"/>
        <end position="38"/>
    </location>
</feature>
<comment type="caution">
    <text evidence="2">The sequence shown here is derived from an EMBL/GenBank/DDBJ whole genome shotgun (WGS) entry which is preliminary data.</text>
</comment>
<reference evidence="3" key="1">
    <citation type="submission" date="2018-05" db="EMBL/GenBank/DDBJ databases">
        <authorList>
            <person name="Du Z."/>
            <person name="Wang X."/>
        </authorList>
    </citation>
    <scope>NUCLEOTIDE SEQUENCE [LARGE SCALE GENOMIC DNA]</scope>
    <source>
        <strain evidence="3">WDS4C29</strain>
    </source>
</reference>
<evidence type="ECO:0000256" key="1">
    <source>
        <dbReference type="SAM" id="Coils"/>
    </source>
</evidence>
<keyword evidence="1" id="KW-0175">Coiled coil</keyword>
<dbReference type="EMBL" id="QETF01000001">
    <property type="protein sequence ID" value="PWG18432.1"/>
    <property type="molecule type" value="Genomic_DNA"/>
</dbReference>
<evidence type="ECO:0008006" key="4">
    <source>
        <dbReference type="Google" id="ProtNLM"/>
    </source>
</evidence>
<name>A0A2V1PBW6_9RHOB</name>
<dbReference type="Proteomes" id="UP000245293">
    <property type="component" value="Unassembled WGS sequence"/>
</dbReference>
<evidence type="ECO:0000313" key="3">
    <source>
        <dbReference type="Proteomes" id="UP000245293"/>
    </source>
</evidence>
<evidence type="ECO:0000313" key="2">
    <source>
        <dbReference type="EMBL" id="PWG18432.1"/>
    </source>
</evidence>
<keyword evidence="3" id="KW-1185">Reference proteome</keyword>
<sequence length="96" mass="10763">MRAEDLLEACLTDLGRHLRRLEDDYRLAEGERLEKRLRAIVGLAERIGMRHVARVGADAHYCHMAGDEPALAATLSRLMRLLTASLDEIGLTRPLS</sequence>
<gene>
    <name evidence="2" type="ORF">DFK10_00440</name>
</gene>
<proteinExistence type="predicted"/>
<protein>
    <recommendedName>
        <fullName evidence="4">HPt domain-containing protein</fullName>
    </recommendedName>
</protein>